<protein>
    <submittedName>
        <fullName evidence="1">Uncharacterized protein</fullName>
    </submittedName>
</protein>
<evidence type="ECO:0000313" key="1">
    <source>
        <dbReference type="EMBL" id="KYG80362.1"/>
    </source>
</evidence>
<sequence length="198" mass="22871">MKHFFSIVASLIIFHNSVFGQSNDSVQHTNFDKLIHERIYTIEINDRQLLELVKSMDHSYEGVLINSVLKINRKGEPIKYIRQRLAIPGDDVEKIMNEVFKQGVESIPSCSEVEGCITGFDGTSISFHIKTTDVDREFSYWEPENDYYQNPDLKEIAQIRGLLKIIKMKIDLNYLFDQFIDSLPIGIYSYGGVLVTKR</sequence>
<dbReference type="Proteomes" id="UP000075663">
    <property type="component" value="Unassembled WGS sequence"/>
</dbReference>
<name>A0A150XP48_9BACT</name>
<gene>
    <name evidence="1" type="ORF">AWW67_09275</name>
</gene>
<dbReference type="STRING" id="1914963.AWW67_09275"/>
<comment type="caution">
    <text evidence="1">The sequence shown here is derived from an EMBL/GenBank/DDBJ whole genome shotgun (WGS) entry which is preliminary data.</text>
</comment>
<dbReference type="RefSeq" id="WP_062302465.1">
    <property type="nucleotide sequence ID" value="NZ_LRPB01000047.1"/>
</dbReference>
<proteinExistence type="predicted"/>
<organism evidence="1 2">
    <name type="scientific">Roseivirga seohaensis</name>
    <dbReference type="NCBI Taxonomy" id="1914963"/>
    <lineage>
        <taxon>Bacteria</taxon>
        <taxon>Pseudomonadati</taxon>
        <taxon>Bacteroidota</taxon>
        <taxon>Cytophagia</taxon>
        <taxon>Cytophagales</taxon>
        <taxon>Roseivirgaceae</taxon>
        <taxon>Roseivirga</taxon>
    </lineage>
</organism>
<dbReference type="AlphaFoldDB" id="A0A150XP48"/>
<evidence type="ECO:0000313" key="2">
    <source>
        <dbReference type="Proteomes" id="UP000075663"/>
    </source>
</evidence>
<dbReference type="EMBL" id="LRPB01000047">
    <property type="protein sequence ID" value="KYG80362.1"/>
    <property type="molecule type" value="Genomic_DNA"/>
</dbReference>
<reference evidence="1 2" key="1">
    <citation type="submission" date="2016-01" db="EMBL/GenBank/DDBJ databases">
        <title>Genome sequencing of Roseivirga seohaensis SW-152.</title>
        <authorList>
            <person name="Selvaratnam C."/>
            <person name="Thevarajoo S."/>
            <person name="Goh K.M."/>
            <person name="Ee R."/>
            <person name="Chan K.-G."/>
            <person name="Chong C.S."/>
        </authorList>
    </citation>
    <scope>NUCLEOTIDE SEQUENCE [LARGE SCALE GENOMIC DNA]</scope>
    <source>
        <strain evidence="1 2">SW-152</strain>
    </source>
</reference>
<accession>A0A150XP48</accession>